<sequence>MNPKVGIVEWCLAESGPRAIEAAKAHGLSCIQLNFTRDYEIGNYRRKILSASDSTGVSISAIAINILNEYKLLDISSCDFDQPHKLFSLALNSAIELKVKHIFIPSFYTGKISTKEDIIQISLFYKWACSLALKHNIMVSTENNLPVDKAMYLYNLVNKVNFRFIFDPYNYVVENIDPHDIYGRLGYIFHDQVHIKSGNVNKGGTRPLNNVFFNLKNVVLNVSRDSIFYLENKYHVIGYDYIQDDIDWLLGTLGAH</sequence>
<evidence type="ECO:0008006" key="3">
    <source>
        <dbReference type="Google" id="ProtNLM"/>
    </source>
</evidence>
<dbReference type="Gene3D" id="3.20.20.150">
    <property type="entry name" value="Divalent-metal-dependent TIM barrel enzymes"/>
    <property type="match status" value="1"/>
</dbReference>
<proteinExistence type="predicted"/>
<name>A0A6L8M121_9VIBR</name>
<accession>A0A6L8M121</accession>
<dbReference type="AlphaFoldDB" id="A0A6L8M121"/>
<comment type="caution">
    <text evidence="1">The sequence shown here is derived from an EMBL/GenBank/DDBJ whole genome shotgun (WGS) entry which is preliminary data.</text>
</comment>
<keyword evidence="2" id="KW-1185">Reference proteome</keyword>
<organism evidence="1 2">
    <name type="scientific">Vibrio tetraodonis subsp. pristinus</name>
    <dbReference type="NCBI Taxonomy" id="2695891"/>
    <lineage>
        <taxon>Bacteria</taxon>
        <taxon>Pseudomonadati</taxon>
        <taxon>Pseudomonadota</taxon>
        <taxon>Gammaproteobacteria</taxon>
        <taxon>Vibrionales</taxon>
        <taxon>Vibrionaceae</taxon>
        <taxon>Vibrio</taxon>
    </lineage>
</organism>
<reference evidence="1 2" key="1">
    <citation type="submission" date="2020-01" db="EMBL/GenBank/DDBJ databases">
        <title>Draft Genome Sequence of Vibrio sp. strain OCN044, Isolated from a Healthy Coral at Palmyra Atoll.</title>
        <authorList>
            <person name="Videau P."/>
            <person name="Loughran R."/>
            <person name="Esquivel A."/>
            <person name="Deadmond M."/>
            <person name="Paddock B.E."/>
            <person name="Saw J.H."/>
            <person name="Ushijima B."/>
        </authorList>
    </citation>
    <scope>NUCLEOTIDE SEQUENCE [LARGE SCALE GENOMIC DNA]</scope>
    <source>
        <strain evidence="1 2">OCN044</strain>
    </source>
</reference>
<evidence type="ECO:0000313" key="2">
    <source>
        <dbReference type="Proteomes" id="UP000478571"/>
    </source>
</evidence>
<dbReference type="EMBL" id="WWEU01000002">
    <property type="protein sequence ID" value="MYM59299.1"/>
    <property type="molecule type" value="Genomic_DNA"/>
</dbReference>
<protein>
    <recommendedName>
        <fullName evidence="3">Xylose isomerase-like TIM barrel domain-containing protein</fullName>
    </recommendedName>
</protein>
<dbReference type="SUPFAM" id="SSF51658">
    <property type="entry name" value="Xylose isomerase-like"/>
    <property type="match status" value="1"/>
</dbReference>
<gene>
    <name evidence="1" type="ORF">GTG28_08685</name>
</gene>
<dbReference type="InterPro" id="IPR036237">
    <property type="entry name" value="Xyl_isomerase-like_sf"/>
</dbReference>
<dbReference type="RefSeq" id="WP_160928902.1">
    <property type="nucleotide sequence ID" value="NZ_WWEU01000002.1"/>
</dbReference>
<dbReference type="Proteomes" id="UP000478571">
    <property type="component" value="Unassembled WGS sequence"/>
</dbReference>
<evidence type="ECO:0000313" key="1">
    <source>
        <dbReference type="EMBL" id="MYM59299.1"/>
    </source>
</evidence>